<protein>
    <submittedName>
        <fullName evidence="9">Arylsulfatase</fullName>
        <ecNumber evidence="9">3.1.6.1</ecNumber>
    </submittedName>
</protein>
<dbReference type="Proteomes" id="UP000316213">
    <property type="component" value="Unassembled WGS sequence"/>
</dbReference>
<dbReference type="AlphaFoldDB" id="A0A5C5ZYW8"/>
<dbReference type="EC" id="3.1.6.1" evidence="9"/>
<dbReference type="Gene3D" id="3.30.1120.10">
    <property type="match status" value="1"/>
</dbReference>
<feature type="chain" id="PRO_5022681156" evidence="7">
    <location>
        <begin position="24"/>
        <end position="526"/>
    </location>
</feature>
<dbReference type="RefSeq" id="WP_146580510.1">
    <property type="nucleotide sequence ID" value="NZ_SJPM01000012.1"/>
</dbReference>
<evidence type="ECO:0000256" key="4">
    <source>
        <dbReference type="ARBA" id="ARBA00022729"/>
    </source>
</evidence>
<organism evidence="9 10">
    <name type="scientific">Neorhodopirellula pilleata</name>
    <dbReference type="NCBI Taxonomy" id="2714738"/>
    <lineage>
        <taxon>Bacteria</taxon>
        <taxon>Pseudomonadati</taxon>
        <taxon>Planctomycetota</taxon>
        <taxon>Planctomycetia</taxon>
        <taxon>Pirellulales</taxon>
        <taxon>Pirellulaceae</taxon>
        <taxon>Neorhodopirellula</taxon>
    </lineage>
</organism>
<dbReference type="CDD" id="cd16144">
    <property type="entry name" value="ARS_like"/>
    <property type="match status" value="1"/>
</dbReference>
<evidence type="ECO:0000256" key="5">
    <source>
        <dbReference type="ARBA" id="ARBA00022801"/>
    </source>
</evidence>
<dbReference type="EMBL" id="SJPM01000012">
    <property type="protein sequence ID" value="TWT92207.1"/>
    <property type="molecule type" value="Genomic_DNA"/>
</dbReference>
<comment type="caution">
    <text evidence="9">The sequence shown here is derived from an EMBL/GenBank/DDBJ whole genome shotgun (WGS) entry which is preliminary data.</text>
</comment>
<evidence type="ECO:0000256" key="7">
    <source>
        <dbReference type="SAM" id="SignalP"/>
    </source>
</evidence>
<gene>
    <name evidence="9" type="primary">atsA_61</name>
    <name evidence="9" type="ORF">Pla100_47440</name>
</gene>
<evidence type="ECO:0000313" key="10">
    <source>
        <dbReference type="Proteomes" id="UP000316213"/>
    </source>
</evidence>
<evidence type="ECO:0000259" key="8">
    <source>
        <dbReference type="Pfam" id="PF00884"/>
    </source>
</evidence>
<feature type="signal peptide" evidence="7">
    <location>
        <begin position="1"/>
        <end position="23"/>
    </location>
</feature>
<dbReference type="InterPro" id="IPR024607">
    <property type="entry name" value="Sulfatase_CS"/>
</dbReference>
<keyword evidence="5 9" id="KW-0378">Hydrolase</keyword>
<dbReference type="PANTHER" id="PTHR42693:SF42">
    <property type="entry name" value="ARYLSULFATASE G"/>
    <property type="match status" value="1"/>
</dbReference>
<reference evidence="9 10" key="1">
    <citation type="submission" date="2019-02" db="EMBL/GenBank/DDBJ databases">
        <title>Deep-cultivation of Planctomycetes and their phenomic and genomic characterization uncovers novel biology.</title>
        <authorList>
            <person name="Wiegand S."/>
            <person name="Jogler M."/>
            <person name="Boedeker C."/>
            <person name="Pinto D."/>
            <person name="Vollmers J."/>
            <person name="Rivas-Marin E."/>
            <person name="Kohn T."/>
            <person name="Peeters S.H."/>
            <person name="Heuer A."/>
            <person name="Rast P."/>
            <person name="Oberbeckmann S."/>
            <person name="Bunk B."/>
            <person name="Jeske O."/>
            <person name="Meyerdierks A."/>
            <person name="Storesund J.E."/>
            <person name="Kallscheuer N."/>
            <person name="Luecker S."/>
            <person name="Lage O.M."/>
            <person name="Pohl T."/>
            <person name="Merkel B.J."/>
            <person name="Hornburger P."/>
            <person name="Mueller R.-W."/>
            <person name="Bruemmer F."/>
            <person name="Labrenz M."/>
            <person name="Spormann A.M."/>
            <person name="Op Den Camp H."/>
            <person name="Overmann J."/>
            <person name="Amann R."/>
            <person name="Jetten M.S.M."/>
            <person name="Mascher T."/>
            <person name="Medema M.H."/>
            <person name="Devos D.P."/>
            <person name="Kaster A.-K."/>
            <person name="Ovreas L."/>
            <person name="Rohde M."/>
            <person name="Galperin M.Y."/>
            <person name="Jogler C."/>
        </authorList>
    </citation>
    <scope>NUCLEOTIDE SEQUENCE [LARGE SCALE GENOMIC DNA]</scope>
    <source>
        <strain evidence="9 10">Pla100</strain>
    </source>
</reference>
<dbReference type="InterPro" id="IPR050738">
    <property type="entry name" value="Sulfatase"/>
</dbReference>
<sequence precursor="true">MFALRMFVTAAFLATVLPSNLSAEPISPSRPNVVLILVDDLGLHDIGIEGSSYYRTPNIDRLAKSGMRFTAGYANCRVCSPSRASIQLGTFPARHGITQWIGGKSGMDFDRGEALLSAEYERQLPAEAVTLPEALGQSGYRTFFAGKWHLGGEGSLPTDHGFDINVGGHHAGSPPGGFFAPYKNPKLENGPDGESLTMRLARETANFIGSVDDQPYFAMLSFYAVHAPLQTSRERWQKYRDAAPPAPADGNRFKVDRTLPVRQIQDNPVYAGMMETLDDAVGLVLDALETRGDRDNTIVIFTGDNGGVSSGDGFATSNLPLRGGKGRQWEGGIREPYYICYPKQVSAGATSDVPVTGSDLYPTILDLAGLPLRPEQHLDGVSLAKVLQGEVDESVQDRALIWHYPHYDNQGGEPSSLIRRGDYKLIHYHLDGHDELYHLPSDVSESTDLAAKHPEVVASLKAELMAYLKSVDAKFPEPDPRYDPDQAAKRMAQIQGPGKERLESSHARILQPDWQPNADWWGSTVD</sequence>
<evidence type="ECO:0000256" key="2">
    <source>
        <dbReference type="ARBA" id="ARBA00008779"/>
    </source>
</evidence>
<dbReference type="GO" id="GO:0046872">
    <property type="term" value="F:metal ion binding"/>
    <property type="evidence" value="ECO:0007669"/>
    <property type="project" value="UniProtKB-KW"/>
</dbReference>
<keyword evidence="4 7" id="KW-0732">Signal</keyword>
<evidence type="ECO:0000256" key="3">
    <source>
        <dbReference type="ARBA" id="ARBA00022723"/>
    </source>
</evidence>
<dbReference type="PANTHER" id="PTHR42693">
    <property type="entry name" value="ARYLSULFATASE FAMILY MEMBER"/>
    <property type="match status" value="1"/>
</dbReference>
<comment type="cofactor">
    <cofactor evidence="1">
        <name>Ca(2+)</name>
        <dbReference type="ChEBI" id="CHEBI:29108"/>
    </cofactor>
</comment>
<name>A0A5C5ZYW8_9BACT</name>
<feature type="domain" description="Sulfatase N-terminal" evidence="8">
    <location>
        <begin position="31"/>
        <end position="369"/>
    </location>
</feature>
<evidence type="ECO:0000313" key="9">
    <source>
        <dbReference type="EMBL" id="TWT92207.1"/>
    </source>
</evidence>
<dbReference type="Gene3D" id="3.40.720.10">
    <property type="entry name" value="Alkaline Phosphatase, subunit A"/>
    <property type="match status" value="1"/>
</dbReference>
<dbReference type="OrthoDB" id="9783154at2"/>
<accession>A0A5C5ZYW8</accession>
<keyword evidence="6" id="KW-0106">Calcium</keyword>
<dbReference type="Pfam" id="PF00884">
    <property type="entry name" value="Sulfatase"/>
    <property type="match status" value="1"/>
</dbReference>
<dbReference type="InterPro" id="IPR000917">
    <property type="entry name" value="Sulfatase_N"/>
</dbReference>
<dbReference type="InterPro" id="IPR017850">
    <property type="entry name" value="Alkaline_phosphatase_core_sf"/>
</dbReference>
<dbReference type="FunFam" id="3.40.720.10:FF:000065">
    <property type="entry name" value="Arylsulfatase A"/>
    <property type="match status" value="1"/>
</dbReference>
<comment type="similarity">
    <text evidence="2">Belongs to the sulfatase family.</text>
</comment>
<dbReference type="PROSITE" id="PS00149">
    <property type="entry name" value="SULFATASE_2"/>
    <property type="match status" value="1"/>
</dbReference>
<keyword evidence="10" id="KW-1185">Reference proteome</keyword>
<proteinExistence type="inferred from homology"/>
<evidence type="ECO:0000256" key="6">
    <source>
        <dbReference type="ARBA" id="ARBA00022837"/>
    </source>
</evidence>
<dbReference type="GO" id="GO:0004065">
    <property type="term" value="F:arylsulfatase activity"/>
    <property type="evidence" value="ECO:0007669"/>
    <property type="project" value="UniProtKB-EC"/>
</dbReference>
<evidence type="ECO:0000256" key="1">
    <source>
        <dbReference type="ARBA" id="ARBA00001913"/>
    </source>
</evidence>
<dbReference type="SUPFAM" id="SSF53649">
    <property type="entry name" value="Alkaline phosphatase-like"/>
    <property type="match status" value="1"/>
</dbReference>
<keyword evidence="3" id="KW-0479">Metal-binding</keyword>